<evidence type="ECO:0000256" key="1">
    <source>
        <dbReference type="SAM" id="MobiDB-lite"/>
    </source>
</evidence>
<comment type="caution">
    <text evidence="2">The sequence shown here is derived from an EMBL/GenBank/DDBJ whole genome shotgun (WGS) entry which is preliminary data.</text>
</comment>
<evidence type="ECO:0000313" key="3">
    <source>
        <dbReference type="Proteomes" id="UP000235965"/>
    </source>
</evidence>
<reference evidence="2 3" key="1">
    <citation type="submission" date="2017-12" db="EMBL/GenBank/DDBJ databases">
        <title>Hemimetabolous genomes reveal molecular basis of termite eusociality.</title>
        <authorList>
            <person name="Harrison M.C."/>
            <person name="Jongepier E."/>
            <person name="Robertson H.M."/>
            <person name="Arning N."/>
            <person name="Bitard-Feildel T."/>
            <person name="Chao H."/>
            <person name="Childers C.P."/>
            <person name="Dinh H."/>
            <person name="Doddapaneni H."/>
            <person name="Dugan S."/>
            <person name="Gowin J."/>
            <person name="Greiner C."/>
            <person name="Han Y."/>
            <person name="Hu H."/>
            <person name="Hughes D.S.T."/>
            <person name="Huylmans A.-K."/>
            <person name="Kemena C."/>
            <person name="Kremer L.P.M."/>
            <person name="Lee S.L."/>
            <person name="Lopez-Ezquerra A."/>
            <person name="Mallet L."/>
            <person name="Monroy-Kuhn J.M."/>
            <person name="Moser A."/>
            <person name="Murali S.C."/>
            <person name="Muzny D.M."/>
            <person name="Otani S."/>
            <person name="Piulachs M.-D."/>
            <person name="Poelchau M."/>
            <person name="Qu J."/>
            <person name="Schaub F."/>
            <person name="Wada-Katsumata A."/>
            <person name="Worley K.C."/>
            <person name="Xie Q."/>
            <person name="Ylla G."/>
            <person name="Poulsen M."/>
            <person name="Gibbs R.A."/>
            <person name="Schal C."/>
            <person name="Richards S."/>
            <person name="Belles X."/>
            <person name="Korb J."/>
            <person name="Bornberg-Bauer E."/>
        </authorList>
    </citation>
    <scope>NUCLEOTIDE SEQUENCE [LARGE SCALE GENOMIC DNA]</scope>
    <source>
        <tissue evidence="2">Whole body</tissue>
    </source>
</reference>
<dbReference type="AlphaFoldDB" id="A0A2J7RL88"/>
<sequence length="59" mass="6996">MGFEISRTFLILNAEICEGKNTEEKEQDERKERKNRKRLRGIAGGREMGQEQENNRKKD</sequence>
<feature type="compositionally biased region" description="Basic and acidic residues" evidence="1">
    <location>
        <begin position="17"/>
        <end position="32"/>
    </location>
</feature>
<accession>A0A2J7RL88</accession>
<name>A0A2J7RL88_9NEOP</name>
<dbReference type="InParanoid" id="A0A2J7RL88"/>
<keyword evidence="3" id="KW-1185">Reference proteome</keyword>
<organism evidence="2 3">
    <name type="scientific">Cryptotermes secundus</name>
    <dbReference type="NCBI Taxonomy" id="105785"/>
    <lineage>
        <taxon>Eukaryota</taxon>
        <taxon>Metazoa</taxon>
        <taxon>Ecdysozoa</taxon>
        <taxon>Arthropoda</taxon>
        <taxon>Hexapoda</taxon>
        <taxon>Insecta</taxon>
        <taxon>Pterygota</taxon>
        <taxon>Neoptera</taxon>
        <taxon>Polyneoptera</taxon>
        <taxon>Dictyoptera</taxon>
        <taxon>Blattodea</taxon>
        <taxon>Blattoidea</taxon>
        <taxon>Termitoidae</taxon>
        <taxon>Kalotermitidae</taxon>
        <taxon>Cryptotermitinae</taxon>
        <taxon>Cryptotermes</taxon>
    </lineage>
</organism>
<gene>
    <name evidence="2" type="ORF">B7P43_G10465</name>
</gene>
<protein>
    <submittedName>
        <fullName evidence="2">Uncharacterized protein</fullName>
    </submittedName>
</protein>
<feature type="region of interest" description="Disordered" evidence="1">
    <location>
        <begin position="17"/>
        <end position="59"/>
    </location>
</feature>
<evidence type="ECO:0000313" key="2">
    <source>
        <dbReference type="EMBL" id="PNF41605.1"/>
    </source>
</evidence>
<dbReference type="EMBL" id="NEVH01002692">
    <property type="protein sequence ID" value="PNF41605.1"/>
    <property type="molecule type" value="Genomic_DNA"/>
</dbReference>
<dbReference type="Proteomes" id="UP000235965">
    <property type="component" value="Unassembled WGS sequence"/>
</dbReference>
<proteinExistence type="predicted"/>